<comment type="similarity">
    <text evidence="2">Belongs to the TFIIB family.</text>
</comment>
<name>T1JVW9_TETUR</name>
<evidence type="ECO:0000256" key="14">
    <source>
        <dbReference type="ARBA" id="ARBA00072559"/>
    </source>
</evidence>
<evidence type="ECO:0000256" key="10">
    <source>
        <dbReference type="ARBA" id="ARBA00023163"/>
    </source>
</evidence>
<dbReference type="EMBL" id="CAEY01000797">
    <property type="status" value="NOT_ANNOTATED_CDS"/>
    <property type="molecule type" value="Genomic_DNA"/>
</dbReference>
<keyword evidence="16" id="KW-0175">Coiled coil</keyword>
<dbReference type="InterPro" id="IPR000812">
    <property type="entry name" value="TFIIB"/>
</dbReference>
<keyword evidence="4" id="KW-0479">Metal-binding</keyword>
<evidence type="ECO:0000256" key="13">
    <source>
        <dbReference type="ARBA" id="ARBA00063003"/>
    </source>
</evidence>
<keyword evidence="9" id="KW-0010">Activator</keyword>
<feature type="region of interest" description="Disordered" evidence="17">
    <location>
        <begin position="339"/>
        <end position="363"/>
    </location>
</feature>
<dbReference type="HOGENOM" id="CLU_010293_2_3_1"/>
<dbReference type="PANTHER" id="PTHR11618">
    <property type="entry name" value="TRANSCRIPTION INITIATION FACTOR IIB-RELATED"/>
    <property type="match status" value="1"/>
</dbReference>
<keyword evidence="5" id="KW-0677">Repeat</keyword>
<evidence type="ECO:0000256" key="5">
    <source>
        <dbReference type="ARBA" id="ARBA00022737"/>
    </source>
</evidence>
<keyword evidence="6 15" id="KW-0863">Zinc-finger</keyword>
<reference evidence="19" key="2">
    <citation type="submission" date="2015-06" db="UniProtKB">
        <authorList>
            <consortium name="EnsemblMetazoa"/>
        </authorList>
    </citation>
    <scope>IDENTIFICATION</scope>
</reference>
<dbReference type="InterPro" id="IPR013150">
    <property type="entry name" value="TFIIB_cyclin"/>
</dbReference>
<dbReference type="Pfam" id="PF08271">
    <property type="entry name" value="Zn_Ribbon_TF"/>
    <property type="match status" value="1"/>
</dbReference>
<dbReference type="FunFam" id="1.10.472.10:FF:000007">
    <property type="entry name" value="Transcription factor IIIB 90 kDa subunit"/>
    <property type="match status" value="1"/>
</dbReference>
<evidence type="ECO:0000313" key="19">
    <source>
        <dbReference type="EnsemblMetazoa" id="tetur02g06080.1"/>
    </source>
</evidence>
<dbReference type="CDD" id="cd20553">
    <property type="entry name" value="CYCLIN_TFIIIB90_rpt1"/>
    <property type="match status" value="1"/>
</dbReference>
<evidence type="ECO:0000256" key="17">
    <source>
        <dbReference type="SAM" id="MobiDB-lite"/>
    </source>
</evidence>
<accession>T1JVW9</accession>
<dbReference type="Gene3D" id="1.10.472.10">
    <property type="entry name" value="Cyclin-like"/>
    <property type="match status" value="2"/>
</dbReference>
<keyword evidence="8" id="KW-0805">Transcription regulation</keyword>
<dbReference type="PROSITE" id="PS51134">
    <property type="entry name" value="ZF_TFIIB"/>
    <property type="match status" value="1"/>
</dbReference>
<dbReference type="GO" id="GO:0070897">
    <property type="term" value="P:transcription preinitiation complex assembly"/>
    <property type="evidence" value="ECO:0007669"/>
    <property type="project" value="InterPro"/>
</dbReference>
<dbReference type="SUPFAM" id="SSF57783">
    <property type="entry name" value="Zinc beta-ribbon"/>
    <property type="match status" value="1"/>
</dbReference>
<dbReference type="GO" id="GO:0001006">
    <property type="term" value="F:RNA polymerase III type 3 promoter sequence-specific DNA binding"/>
    <property type="evidence" value="ECO:0007669"/>
    <property type="project" value="TreeGrafter"/>
</dbReference>
<reference evidence="20" key="1">
    <citation type="submission" date="2011-08" db="EMBL/GenBank/DDBJ databases">
        <authorList>
            <person name="Rombauts S."/>
        </authorList>
    </citation>
    <scope>NUCLEOTIDE SEQUENCE</scope>
    <source>
        <strain evidence="20">London</strain>
    </source>
</reference>
<dbReference type="KEGG" id="tut:107371598"/>
<dbReference type="OrthoDB" id="511529at2759"/>
<dbReference type="PRINTS" id="PR00685">
    <property type="entry name" value="TIFACTORIIB"/>
</dbReference>
<dbReference type="CDD" id="cd20554">
    <property type="entry name" value="CYCLIN_TFIIIB90_rpt2"/>
    <property type="match status" value="1"/>
</dbReference>
<dbReference type="OMA" id="EPPCKVM"/>
<dbReference type="InterPro" id="IPR011665">
    <property type="entry name" value="BRF1_TBP-bd_dom"/>
</dbReference>
<feature type="region of interest" description="Disordered" evidence="17">
    <location>
        <begin position="418"/>
        <end position="463"/>
    </location>
</feature>
<evidence type="ECO:0000256" key="9">
    <source>
        <dbReference type="ARBA" id="ARBA00023159"/>
    </source>
</evidence>
<comment type="subcellular location">
    <subcellularLocation>
        <location evidence="1">Nucleus</location>
    </subcellularLocation>
</comment>
<dbReference type="SMART" id="SM00385">
    <property type="entry name" value="CYCLIN"/>
    <property type="match status" value="2"/>
</dbReference>
<dbReference type="FunFam" id="2.20.25.10:FF:000012">
    <property type="entry name" value="Putative transcription factor IIIB 90 kDa subunit"/>
    <property type="match status" value="1"/>
</dbReference>
<dbReference type="GO" id="GO:0097550">
    <property type="term" value="C:transcription preinitiation complex"/>
    <property type="evidence" value="ECO:0007669"/>
    <property type="project" value="TreeGrafter"/>
</dbReference>
<dbReference type="eggNOG" id="KOG1598">
    <property type="taxonomic scope" value="Eukaryota"/>
</dbReference>
<evidence type="ECO:0000256" key="3">
    <source>
        <dbReference type="ARBA" id="ARBA00022553"/>
    </source>
</evidence>
<sequence>MAHRQSCPKCGSSDLETDAARGDTVCTNCGSVLEDNLIVSEVQFQEGSHGGSNIIGQTISVDNGFQGLSMGGMMASGKESRQITLDRARKRIKAIGASLSLNNHCMDMAFNFYKMALSRRLTCGRKNNHVIAACVYITCRLEGTSHMLLDLSDLMQVNVYELGRTYLRLSCALCINIPVLDPCLYIVRFAHRLGLGDKTHDVEMTALRLVQRMKRDWMHTGRRPSGLCGAALLVATRLNNIDRSVKEVVDIVKVCETTIRKRLNEFSDTPTSKLTLEEFMTVDLEGEEDPPCYKMANKKVKSIVEDKEQLEQVENEVAKIQQQIEEKLESIRKKFRSPFVKSSETQETADKPSKEEDEDEDIDVEEVVEKIVETNHFNIIREIVGQDNPQADSFLQQLQALRPTAASLGISSSLNVGFTKGLKDEDPNAKRRASSVSFNGEINNEEDVDNEDDNETDVDDEDMDSIKEENQAADNQESGELDLEGIDDAELDNYILSNKEIQIKTKLWHRVNAEYLKEMEEKEKRKAEEEAERAKKESSGEMPPKKKRKSKKKTPIEANTAGEAIEKMLEEKRLSNKINYDVLRRL</sequence>
<dbReference type="InterPro" id="IPR013763">
    <property type="entry name" value="Cyclin-like_dom"/>
</dbReference>
<dbReference type="Gene3D" id="1.20.5.650">
    <property type="entry name" value="Single helix bin"/>
    <property type="match status" value="1"/>
</dbReference>
<proteinExistence type="inferred from homology"/>
<dbReference type="Pfam" id="PF07741">
    <property type="entry name" value="BRF1"/>
    <property type="match status" value="1"/>
</dbReference>
<dbReference type="GO" id="GO:0000126">
    <property type="term" value="C:transcription factor TFIIIB complex"/>
    <property type="evidence" value="ECO:0007669"/>
    <property type="project" value="TreeGrafter"/>
</dbReference>
<feature type="compositionally biased region" description="Basic and acidic residues" evidence="17">
    <location>
        <begin position="520"/>
        <end position="539"/>
    </location>
</feature>
<dbReference type="GO" id="GO:0017025">
    <property type="term" value="F:TBP-class protein binding"/>
    <property type="evidence" value="ECO:0007669"/>
    <property type="project" value="InterPro"/>
</dbReference>
<dbReference type="InterPro" id="IPR036915">
    <property type="entry name" value="Cyclin-like_sf"/>
</dbReference>
<keyword evidence="20" id="KW-1185">Reference proteome</keyword>
<dbReference type="GO" id="GO:0008270">
    <property type="term" value="F:zinc ion binding"/>
    <property type="evidence" value="ECO:0007669"/>
    <property type="project" value="UniProtKB-KW"/>
</dbReference>
<dbReference type="Gene3D" id="2.20.25.10">
    <property type="match status" value="1"/>
</dbReference>
<dbReference type="GO" id="GO:0000995">
    <property type="term" value="F:RNA polymerase III general transcription initiation factor activity"/>
    <property type="evidence" value="ECO:0007669"/>
    <property type="project" value="TreeGrafter"/>
</dbReference>
<evidence type="ECO:0000256" key="8">
    <source>
        <dbReference type="ARBA" id="ARBA00023015"/>
    </source>
</evidence>
<evidence type="ECO:0000256" key="4">
    <source>
        <dbReference type="ARBA" id="ARBA00022723"/>
    </source>
</evidence>
<evidence type="ECO:0000256" key="6">
    <source>
        <dbReference type="ARBA" id="ARBA00022771"/>
    </source>
</evidence>
<evidence type="ECO:0000256" key="7">
    <source>
        <dbReference type="ARBA" id="ARBA00022833"/>
    </source>
</evidence>
<gene>
    <name evidence="19" type="primary">107371598</name>
</gene>
<feature type="coiled-coil region" evidence="16">
    <location>
        <begin position="293"/>
        <end position="330"/>
    </location>
</feature>
<feature type="domain" description="TFIIB-type" evidence="18">
    <location>
        <begin position="3"/>
        <end position="34"/>
    </location>
</feature>
<dbReference type="EnsemblMetazoa" id="tetur02g06080.1">
    <property type="protein sequence ID" value="tetur02g06080.1"/>
    <property type="gene ID" value="tetur02g06080"/>
</dbReference>
<evidence type="ECO:0000256" key="12">
    <source>
        <dbReference type="ARBA" id="ARBA00031009"/>
    </source>
</evidence>
<evidence type="ECO:0000256" key="2">
    <source>
        <dbReference type="ARBA" id="ARBA00010857"/>
    </source>
</evidence>
<dbReference type="Pfam" id="PF00382">
    <property type="entry name" value="TFIIB"/>
    <property type="match status" value="2"/>
</dbReference>
<keyword evidence="11" id="KW-0539">Nucleus</keyword>
<dbReference type="AlphaFoldDB" id="T1JVW9"/>
<organism evidence="19 20">
    <name type="scientific">Tetranychus urticae</name>
    <name type="common">Two-spotted spider mite</name>
    <dbReference type="NCBI Taxonomy" id="32264"/>
    <lineage>
        <taxon>Eukaryota</taxon>
        <taxon>Metazoa</taxon>
        <taxon>Ecdysozoa</taxon>
        <taxon>Arthropoda</taxon>
        <taxon>Chelicerata</taxon>
        <taxon>Arachnida</taxon>
        <taxon>Acari</taxon>
        <taxon>Acariformes</taxon>
        <taxon>Trombidiformes</taxon>
        <taxon>Prostigmata</taxon>
        <taxon>Eleutherengona</taxon>
        <taxon>Raphignathae</taxon>
        <taxon>Tetranychoidea</taxon>
        <taxon>Tetranychidae</taxon>
        <taxon>Tetranychus</taxon>
    </lineage>
</organism>
<evidence type="ECO:0000256" key="16">
    <source>
        <dbReference type="SAM" id="Coils"/>
    </source>
</evidence>
<dbReference type="FunFam" id="1.10.472.10:FF:000002">
    <property type="entry name" value="Transcription factor IIIB 90 kDa subunit"/>
    <property type="match status" value="1"/>
</dbReference>
<dbReference type="Proteomes" id="UP000015104">
    <property type="component" value="Unassembled WGS sequence"/>
</dbReference>
<dbReference type="SUPFAM" id="SSF47954">
    <property type="entry name" value="Cyclin-like"/>
    <property type="match status" value="2"/>
</dbReference>
<keyword evidence="7" id="KW-0862">Zinc</keyword>
<feature type="compositionally biased region" description="Acidic residues" evidence="17">
    <location>
        <begin position="443"/>
        <end position="463"/>
    </location>
</feature>
<keyword evidence="10" id="KW-0804">Transcription</keyword>
<evidence type="ECO:0000313" key="20">
    <source>
        <dbReference type="Proteomes" id="UP000015104"/>
    </source>
</evidence>
<evidence type="ECO:0000256" key="15">
    <source>
        <dbReference type="PROSITE-ProRule" id="PRU00469"/>
    </source>
</evidence>
<dbReference type="FunFam" id="1.20.5.650:FF:000001">
    <property type="entry name" value="transcription factor IIIB 90 kDa subunit isoform X2"/>
    <property type="match status" value="1"/>
</dbReference>
<dbReference type="InterPro" id="IPR013137">
    <property type="entry name" value="Znf_TFIIB"/>
</dbReference>
<dbReference type="GO" id="GO:0005634">
    <property type="term" value="C:nucleus"/>
    <property type="evidence" value="ECO:0007669"/>
    <property type="project" value="UniProtKB-SubCell"/>
</dbReference>
<dbReference type="STRING" id="32264.T1JVW9"/>
<keyword evidence="3" id="KW-0597">Phosphoprotein</keyword>
<dbReference type="PANTHER" id="PTHR11618:SF4">
    <property type="entry name" value="TRANSCRIPTION FACTOR IIIB 90 KDA SUBUNIT"/>
    <property type="match status" value="1"/>
</dbReference>
<evidence type="ECO:0000256" key="11">
    <source>
        <dbReference type="ARBA" id="ARBA00023242"/>
    </source>
</evidence>
<feature type="region of interest" description="Disordered" evidence="17">
    <location>
        <begin position="520"/>
        <end position="564"/>
    </location>
</feature>
<comment type="subunit">
    <text evidence="13">TFIIIB comprises at least the TATA-binding protein (TBP) and the B-related factor 1 (BRF1/TFIIIB90). Interacts with BDP1. Interacts with MAF1.</text>
</comment>
<evidence type="ECO:0000256" key="1">
    <source>
        <dbReference type="ARBA" id="ARBA00004123"/>
    </source>
</evidence>
<evidence type="ECO:0000259" key="18">
    <source>
        <dbReference type="PROSITE" id="PS51134"/>
    </source>
</evidence>
<protein>
    <recommendedName>
        <fullName evidence="14">Transcription factor IIIB 90 kDa subunit</fullName>
    </recommendedName>
    <alternativeName>
        <fullName evidence="12">B-related factor 1</fullName>
    </alternativeName>
</protein>